<dbReference type="InterPro" id="IPR000515">
    <property type="entry name" value="MetI-like"/>
</dbReference>
<dbReference type="InterPro" id="IPR045621">
    <property type="entry name" value="BPD_transp_1_N"/>
</dbReference>
<evidence type="ECO:0000259" key="8">
    <source>
        <dbReference type="PROSITE" id="PS50928"/>
    </source>
</evidence>
<comment type="caution">
    <text evidence="9">The sequence shown here is derived from an EMBL/GenBank/DDBJ whole genome shotgun (WGS) entry which is preliminary data.</text>
</comment>
<dbReference type="EMBL" id="BAABEO010000024">
    <property type="protein sequence ID" value="GAA3695983.1"/>
    <property type="molecule type" value="Genomic_DNA"/>
</dbReference>
<comment type="similarity">
    <text evidence="7">Belongs to the binding-protein-dependent transport system permease family.</text>
</comment>
<evidence type="ECO:0000313" key="10">
    <source>
        <dbReference type="Proteomes" id="UP001500752"/>
    </source>
</evidence>
<dbReference type="PANTHER" id="PTHR43163:SF6">
    <property type="entry name" value="DIPEPTIDE TRANSPORT SYSTEM PERMEASE PROTEIN DPPB-RELATED"/>
    <property type="match status" value="1"/>
</dbReference>
<accession>A0ABP7CTF4</accession>
<dbReference type="Pfam" id="PF19300">
    <property type="entry name" value="BPD_transp_1_N"/>
    <property type="match status" value="1"/>
</dbReference>
<feature type="transmembrane region" description="Helical" evidence="7">
    <location>
        <begin position="198"/>
        <end position="217"/>
    </location>
</feature>
<dbReference type="PROSITE" id="PS50928">
    <property type="entry name" value="ABC_TM1"/>
    <property type="match status" value="1"/>
</dbReference>
<dbReference type="RefSeq" id="WP_345153031.1">
    <property type="nucleotide sequence ID" value="NZ_BAABEO010000024.1"/>
</dbReference>
<proteinExistence type="inferred from homology"/>
<feature type="transmembrane region" description="Helical" evidence="7">
    <location>
        <begin position="301"/>
        <end position="323"/>
    </location>
</feature>
<evidence type="ECO:0000256" key="2">
    <source>
        <dbReference type="ARBA" id="ARBA00022448"/>
    </source>
</evidence>
<keyword evidence="2 7" id="KW-0813">Transport</keyword>
<feature type="transmembrane region" description="Helical" evidence="7">
    <location>
        <begin position="259"/>
        <end position="281"/>
    </location>
</feature>
<keyword evidence="4 7" id="KW-0812">Transmembrane</keyword>
<gene>
    <name evidence="9" type="ORF">GCM10023081_36410</name>
</gene>
<feature type="transmembrane region" description="Helical" evidence="7">
    <location>
        <begin position="99"/>
        <end position="122"/>
    </location>
</feature>
<feature type="domain" description="ABC transmembrane type-1" evidence="8">
    <location>
        <begin position="95"/>
        <end position="324"/>
    </location>
</feature>
<dbReference type="Pfam" id="PF00528">
    <property type="entry name" value="BPD_transp_1"/>
    <property type="match status" value="1"/>
</dbReference>
<organism evidence="9 10">
    <name type="scientific">Arthrobacter ginkgonis</name>
    <dbReference type="NCBI Taxonomy" id="1630594"/>
    <lineage>
        <taxon>Bacteria</taxon>
        <taxon>Bacillati</taxon>
        <taxon>Actinomycetota</taxon>
        <taxon>Actinomycetes</taxon>
        <taxon>Micrococcales</taxon>
        <taxon>Micrococcaceae</taxon>
        <taxon>Arthrobacter</taxon>
    </lineage>
</organism>
<dbReference type="Proteomes" id="UP001500752">
    <property type="component" value="Unassembled WGS sequence"/>
</dbReference>
<sequence length="339" mass="35766">MNKYISRRVGLALVSIWGVATIVFFLSKLIPGDIARIAAGRTATAEQVAQVREKLGLDEPLLAQYGAFLGRAVRGDLGTSAFTHQSVVSDIAAVLPTTVQLVIVSMLITLLIAVPLGVVAAVNEGRAADTAARIIFVIGGGIPVFWLAIMLRWLLGANLGWFPISGTNGFGMSPPTVTGFTLADSLVFGSVANFVDSFLHLLLPALALSAPFVATLARNVRSNMMSALKSDFISFAIAKGVPPRRIIVRHGLRSAMGSTLTLVGMQFGWMISAALLVETVFSLPGVGSYLHMGIINQDTFSVLGGVLVIGIVFICLAVVVDVLQMAIDPRVRLSQVGAP</sequence>
<evidence type="ECO:0000256" key="6">
    <source>
        <dbReference type="ARBA" id="ARBA00023136"/>
    </source>
</evidence>
<evidence type="ECO:0000256" key="5">
    <source>
        <dbReference type="ARBA" id="ARBA00022989"/>
    </source>
</evidence>
<keyword evidence="3" id="KW-1003">Cell membrane</keyword>
<evidence type="ECO:0000256" key="1">
    <source>
        <dbReference type="ARBA" id="ARBA00004651"/>
    </source>
</evidence>
<dbReference type="PANTHER" id="PTHR43163">
    <property type="entry name" value="DIPEPTIDE TRANSPORT SYSTEM PERMEASE PROTEIN DPPB-RELATED"/>
    <property type="match status" value="1"/>
</dbReference>
<feature type="transmembrane region" description="Helical" evidence="7">
    <location>
        <begin position="134"/>
        <end position="155"/>
    </location>
</feature>
<keyword evidence="10" id="KW-1185">Reference proteome</keyword>
<reference evidence="10" key="1">
    <citation type="journal article" date="2019" name="Int. J. Syst. Evol. Microbiol.">
        <title>The Global Catalogue of Microorganisms (GCM) 10K type strain sequencing project: providing services to taxonomists for standard genome sequencing and annotation.</title>
        <authorList>
            <consortium name="The Broad Institute Genomics Platform"/>
            <consortium name="The Broad Institute Genome Sequencing Center for Infectious Disease"/>
            <person name="Wu L."/>
            <person name="Ma J."/>
        </authorList>
    </citation>
    <scope>NUCLEOTIDE SEQUENCE [LARGE SCALE GENOMIC DNA]</scope>
    <source>
        <strain evidence="10">JCM 30742</strain>
    </source>
</reference>
<evidence type="ECO:0000256" key="7">
    <source>
        <dbReference type="RuleBase" id="RU363032"/>
    </source>
</evidence>
<name>A0ABP7CTF4_9MICC</name>
<dbReference type="Gene3D" id="1.10.3720.10">
    <property type="entry name" value="MetI-like"/>
    <property type="match status" value="1"/>
</dbReference>
<dbReference type="CDD" id="cd06261">
    <property type="entry name" value="TM_PBP2"/>
    <property type="match status" value="1"/>
</dbReference>
<protein>
    <submittedName>
        <fullName evidence="9">ABC transporter permease</fullName>
    </submittedName>
</protein>
<dbReference type="InterPro" id="IPR035906">
    <property type="entry name" value="MetI-like_sf"/>
</dbReference>
<dbReference type="SUPFAM" id="SSF161098">
    <property type="entry name" value="MetI-like"/>
    <property type="match status" value="1"/>
</dbReference>
<comment type="subcellular location">
    <subcellularLocation>
        <location evidence="1 7">Cell membrane</location>
        <topology evidence="1 7">Multi-pass membrane protein</topology>
    </subcellularLocation>
</comment>
<keyword evidence="5 7" id="KW-1133">Transmembrane helix</keyword>
<keyword evidence="6 7" id="KW-0472">Membrane</keyword>
<evidence type="ECO:0000256" key="4">
    <source>
        <dbReference type="ARBA" id="ARBA00022692"/>
    </source>
</evidence>
<feature type="transmembrane region" description="Helical" evidence="7">
    <location>
        <begin position="9"/>
        <end position="27"/>
    </location>
</feature>
<evidence type="ECO:0000256" key="3">
    <source>
        <dbReference type="ARBA" id="ARBA00022475"/>
    </source>
</evidence>
<evidence type="ECO:0000313" key="9">
    <source>
        <dbReference type="EMBL" id="GAA3695983.1"/>
    </source>
</evidence>